<name>A0ABP8EKR8_9MICO</name>
<proteinExistence type="predicted"/>
<keyword evidence="2" id="KW-1185">Reference proteome</keyword>
<protein>
    <submittedName>
        <fullName evidence="1">Uncharacterized protein</fullName>
    </submittedName>
</protein>
<reference evidence="2" key="1">
    <citation type="journal article" date="2019" name="Int. J. Syst. Evol. Microbiol.">
        <title>The Global Catalogue of Microorganisms (GCM) 10K type strain sequencing project: providing services to taxonomists for standard genome sequencing and annotation.</title>
        <authorList>
            <consortium name="The Broad Institute Genomics Platform"/>
            <consortium name="The Broad Institute Genome Sequencing Center for Infectious Disease"/>
            <person name="Wu L."/>
            <person name="Ma J."/>
        </authorList>
    </citation>
    <scope>NUCLEOTIDE SEQUENCE [LARGE SCALE GENOMIC DNA]</scope>
    <source>
        <strain evidence="2">JCM 17458</strain>
    </source>
</reference>
<accession>A0ABP8EKR8</accession>
<dbReference type="EMBL" id="BAABAZ010000006">
    <property type="protein sequence ID" value="GAA4284537.1"/>
    <property type="molecule type" value="Genomic_DNA"/>
</dbReference>
<dbReference type="Proteomes" id="UP001501586">
    <property type="component" value="Unassembled WGS sequence"/>
</dbReference>
<evidence type="ECO:0000313" key="1">
    <source>
        <dbReference type="EMBL" id="GAA4284537.1"/>
    </source>
</evidence>
<sequence>MARWRSDSVGEVSGPRRFTVGELERISELTWGLTTFDRGRFWDSDHVELRESWRRELEGLHEAADRRRTSLHSLWELSRVLDPEEAFYTEVTGEVYAPGSGHCFAAGEPWSSAAD</sequence>
<gene>
    <name evidence="1" type="ORF">GCM10022261_20680</name>
</gene>
<organism evidence="1 2">
    <name type="scientific">Brevibacterium daeguense</name>
    <dbReference type="NCBI Taxonomy" id="909936"/>
    <lineage>
        <taxon>Bacteria</taxon>
        <taxon>Bacillati</taxon>
        <taxon>Actinomycetota</taxon>
        <taxon>Actinomycetes</taxon>
        <taxon>Micrococcales</taxon>
        <taxon>Brevibacteriaceae</taxon>
        <taxon>Brevibacterium</taxon>
    </lineage>
</organism>
<comment type="caution">
    <text evidence="1">The sequence shown here is derived from an EMBL/GenBank/DDBJ whole genome shotgun (WGS) entry which is preliminary data.</text>
</comment>
<evidence type="ECO:0000313" key="2">
    <source>
        <dbReference type="Proteomes" id="UP001501586"/>
    </source>
</evidence>